<keyword evidence="4 6" id="KW-0472">Membrane</keyword>
<dbReference type="PANTHER" id="PTHR36926">
    <property type="entry name" value="COLICIN V PRODUCTION PROTEIN"/>
    <property type="match status" value="1"/>
</dbReference>
<dbReference type="PANTHER" id="PTHR36926:SF1">
    <property type="entry name" value="COLICIN V PRODUCTION PROTEIN"/>
    <property type="match status" value="1"/>
</dbReference>
<dbReference type="AlphaFoldDB" id="A0A3B1D0M6"/>
<dbReference type="InterPro" id="IPR003825">
    <property type="entry name" value="Colicin-V_CvpA"/>
</dbReference>
<feature type="transmembrane region" description="Helical" evidence="6">
    <location>
        <begin position="29"/>
        <end position="53"/>
    </location>
</feature>
<accession>A0A3B1D0M6</accession>
<evidence type="ECO:0000256" key="6">
    <source>
        <dbReference type="SAM" id="Phobius"/>
    </source>
</evidence>
<evidence type="ECO:0000256" key="4">
    <source>
        <dbReference type="ARBA" id="ARBA00023136"/>
    </source>
</evidence>
<reference evidence="7" key="1">
    <citation type="submission" date="2018-06" db="EMBL/GenBank/DDBJ databases">
        <authorList>
            <person name="Zhirakovskaya E."/>
        </authorList>
    </citation>
    <scope>NUCLEOTIDE SEQUENCE</scope>
</reference>
<organism evidence="7">
    <name type="scientific">hydrothermal vent metagenome</name>
    <dbReference type="NCBI Taxonomy" id="652676"/>
    <lineage>
        <taxon>unclassified sequences</taxon>
        <taxon>metagenomes</taxon>
        <taxon>ecological metagenomes</taxon>
    </lineage>
</organism>
<feature type="region of interest" description="Disordered" evidence="5">
    <location>
        <begin position="202"/>
        <end position="234"/>
    </location>
</feature>
<comment type="subcellular location">
    <subcellularLocation>
        <location evidence="1">Membrane</location>
        <topology evidence="1">Multi-pass membrane protein</topology>
    </subcellularLocation>
</comment>
<feature type="compositionally biased region" description="Basic and acidic residues" evidence="5">
    <location>
        <begin position="212"/>
        <end position="225"/>
    </location>
</feature>
<name>A0A3B1D0M6_9ZZZZ</name>
<protein>
    <recommendedName>
        <fullName evidence="8">Colicin V production protein</fullName>
    </recommendedName>
</protein>
<keyword evidence="2 6" id="KW-0812">Transmembrane</keyword>
<evidence type="ECO:0000256" key="1">
    <source>
        <dbReference type="ARBA" id="ARBA00004141"/>
    </source>
</evidence>
<dbReference type="Pfam" id="PF02674">
    <property type="entry name" value="Colicin_V"/>
    <property type="match status" value="1"/>
</dbReference>
<feature type="transmembrane region" description="Helical" evidence="6">
    <location>
        <begin position="65"/>
        <end position="86"/>
    </location>
</feature>
<evidence type="ECO:0000313" key="7">
    <source>
        <dbReference type="EMBL" id="VAX22277.1"/>
    </source>
</evidence>
<feature type="transmembrane region" description="Helical" evidence="6">
    <location>
        <begin position="6"/>
        <end position="22"/>
    </location>
</feature>
<dbReference type="GO" id="GO:0009403">
    <property type="term" value="P:toxin biosynthetic process"/>
    <property type="evidence" value="ECO:0007669"/>
    <property type="project" value="InterPro"/>
</dbReference>
<proteinExistence type="predicted"/>
<evidence type="ECO:0008006" key="8">
    <source>
        <dbReference type="Google" id="ProtNLM"/>
    </source>
</evidence>
<evidence type="ECO:0000256" key="5">
    <source>
        <dbReference type="SAM" id="MobiDB-lite"/>
    </source>
</evidence>
<evidence type="ECO:0000256" key="2">
    <source>
        <dbReference type="ARBA" id="ARBA00022692"/>
    </source>
</evidence>
<evidence type="ECO:0000256" key="3">
    <source>
        <dbReference type="ARBA" id="ARBA00022989"/>
    </source>
</evidence>
<dbReference type="EMBL" id="UOGC01000135">
    <property type="protein sequence ID" value="VAX22277.1"/>
    <property type="molecule type" value="Genomic_DNA"/>
</dbReference>
<dbReference type="InterPro" id="IPR052719">
    <property type="entry name" value="CvpA-like"/>
</dbReference>
<feature type="transmembrane region" description="Helical" evidence="6">
    <location>
        <begin position="98"/>
        <end position="123"/>
    </location>
</feature>
<gene>
    <name evidence="7" type="ORF">MNBD_NITROSPINAE01-877</name>
</gene>
<sequence>MVHWFDLFVGFFLFASALWSYFRGFAREVFSFSSLIAGYLAASSFYGVTAGYLESVISDKALREISAFALLFFVAVILTIVIGSAVRRMLSASKTLSAVDRIAGVAVGVLKGALFLSIIAYPFSFLQGTKEELMEKSVTAPYIVAGSTALLEKFAPGLAKSMDNAGITGKKQMKTIERIRDSIKKLESGAKDKARAIKEKVKSVLDSDDEKSENGISKKDKKEMNDLLESVDLN</sequence>
<dbReference type="GO" id="GO:0016020">
    <property type="term" value="C:membrane"/>
    <property type="evidence" value="ECO:0007669"/>
    <property type="project" value="UniProtKB-SubCell"/>
</dbReference>
<keyword evidence="3 6" id="KW-1133">Transmembrane helix</keyword>